<evidence type="ECO:0000313" key="3">
    <source>
        <dbReference type="Proteomes" id="UP000184480"/>
    </source>
</evidence>
<proteinExistence type="predicted"/>
<dbReference type="AlphaFoldDB" id="A0A1M4ZKB6"/>
<feature type="chain" id="PRO_5012386563" evidence="1">
    <location>
        <begin position="25"/>
        <end position="260"/>
    </location>
</feature>
<accession>A0A1M4ZKB6</accession>
<organism evidence="2 3">
    <name type="scientific">Dysgonomonas macrotermitis</name>
    <dbReference type="NCBI Taxonomy" id="1346286"/>
    <lineage>
        <taxon>Bacteria</taxon>
        <taxon>Pseudomonadati</taxon>
        <taxon>Bacteroidota</taxon>
        <taxon>Bacteroidia</taxon>
        <taxon>Bacteroidales</taxon>
        <taxon>Dysgonomonadaceae</taxon>
        <taxon>Dysgonomonas</taxon>
    </lineage>
</organism>
<evidence type="ECO:0000256" key="1">
    <source>
        <dbReference type="SAM" id="SignalP"/>
    </source>
</evidence>
<keyword evidence="3" id="KW-1185">Reference proteome</keyword>
<dbReference type="Proteomes" id="UP000184480">
    <property type="component" value="Unassembled WGS sequence"/>
</dbReference>
<reference evidence="3" key="1">
    <citation type="submission" date="2016-11" db="EMBL/GenBank/DDBJ databases">
        <authorList>
            <person name="Varghese N."/>
            <person name="Submissions S."/>
        </authorList>
    </citation>
    <scope>NUCLEOTIDE SEQUENCE [LARGE SCALE GENOMIC DNA]</scope>
    <source>
        <strain evidence="3">DSM 27370</strain>
    </source>
</reference>
<evidence type="ECO:0000313" key="2">
    <source>
        <dbReference type="EMBL" id="SHF18454.1"/>
    </source>
</evidence>
<protein>
    <submittedName>
        <fullName evidence="2">Uncharacterized protein</fullName>
    </submittedName>
</protein>
<dbReference type="RefSeq" id="WP_139262025.1">
    <property type="nucleotide sequence ID" value="NZ_BBXL01000039.1"/>
</dbReference>
<sequence>MKRYNLYFFALCLMLLSPGHTIFSQIGVYTDNPQYLFHLDGKGNNPDNSAPTSTQLSDDLIIDGSGNVGVGTVPTTKLDIKGSLFLSGTNLKADMRLLSDSNGNASWKDINDILTPIESILDGLLYGDPTGLADPNVEDPSRSLVITSTWTNITRTSIKVTPGTWLIYSSVSANGYGSPTTTGPTFFWIQLRNKTNGQVLETVGSLHEYEGGYWSKPQFVKLITFTANAELEIWAIADIYDTVRNRYGGSHFGAVKILNN</sequence>
<dbReference type="STRING" id="1346286.SAMN05444362_104114"/>
<feature type="signal peptide" evidence="1">
    <location>
        <begin position="1"/>
        <end position="24"/>
    </location>
</feature>
<dbReference type="EMBL" id="FQUC01000004">
    <property type="protein sequence ID" value="SHF18454.1"/>
    <property type="molecule type" value="Genomic_DNA"/>
</dbReference>
<dbReference type="OrthoDB" id="996034at2"/>
<name>A0A1M4ZKB6_9BACT</name>
<gene>
    <name evidence="2" type="ORF">SAMN05444362_104114</name>
</gene>
<keyword evidence="1" id="KW-0732">Signal</keyword>